<dbReference type="OrthoDB" id="2414538at2759"/>
<keyword evidence="12" id="KW-1185">Reference proteome</keyword>
<name>E3LC76_PUCGT</name>
<keyword evidence="6" id="KW-0238">DNA-binding</keyword>
<evidence type="ECO:0000256" key="6">
    <source>
        <dbReference type="ARBA" id="ARBA00023125"/>
    </source>
</evidence>
<dbReference type="InterPro" id="IPR043502">
    <property type="entry name" value="DNA/RNA_pol_sf"/>
</dbReference>
<dbReference type="Pfam" id="PF00136">
    <property type="entry name" value="DNA_pol_B"/>
    <property type="match status" value="1"/>
</dbReference>
<evidence type="ECO:0000256" key="7">
    <source>
        <dbReference type="ARBA" id="ARBA00024411"/>
    </source>
</evidence>
<dbReference type="HOGENOM" id="CLU_030367_1_0_1"/>
<evidence type="ECO:0000259" key="9">
    <source>
        <dbReference type="Pfam" id="PF00136"/>
    </source>
</evidence>
<dbReference type="InterPro" id="IPR006172">
    <property type="entry name" value="DNA-dir_DNA_pol_B"/>
</dbReference>
<dbReference type="InterPro" id="IPR036397">
    <property type="entry name" value="RNaseH_sf"/>
</dbReference>
<dbReference type="VEuPathDB" id="FungiDB:PGTG_20248"/>
<dbReference type="InterPro" id="IPR050240">
    <property type="entry name" value="DNA_pol_type-B"/>
</dbReference>
<dbReference type="SMART" id="SM00486">
    <property type="entry name" value="POLBc"/>
    <property type="match status" value="1"/>
</dbReference>
<evidence type="ECO:0000256" key="2">
    <source>
        <dbReference type="ARBA" id="ARBA00012417"/>
    </source>
</evidence>
<dbReference type="SUPFAM" id="SSF56672">
    <property type="entry name" value="DNA/RNA polymerases"/>
    <property type="match status" value="1"/>
</dbReference>
<reference key="1">
    <citation type="submission" date="2007-01" db="EMBL/GenBank/DDBJ databases">
        <title>The Genome Sequence of Puccinia graminis f. sp. tritici Strain CRL 75-36-700-3.</title>
        <authorList>
            <consortium name="The Broad Institute Genome Sequencing Platform"/>
            <person name="Birren B."/>
            <person name="Lander E."/>
            <person name="Galagan J."/>
            <person name="Nusbaum C."/>
            <person name="Devon K."/>
            <person name="Cuomo C."/>
            <person name="Jaffe D."/>
            <person name="Butler J."/>
            <person name="Alvarez P."/>
            <person name="Gnerre S."/>
            <person name="Grabherr M."/>
            <person name="Mauceli E."/>
            <person name="Brockman W."/>
            <person name="Young S."/>
            <person name="LaButti K."/>
            <person name="Sykes S."/>
            <person name="DeCaprio D."/>
            <person name="Crawford M."/>
            <person name="Koehrsen M."/>
            <person name="Engels R."/>
            <person name="Montgomery P."/>
            <person name="Pearson M."/>
            <person name="Howarth C."/>
            <person name="Larson L."/>
            <person name="White J."/>
            <person name="Zeng Q."/>
            <person name="Kodira C."/>
            <person name="Yandava C."/>
            <person name="Alvarado L."/>
            <person name="O'Leary S."/>
            <person name="Szabo L."/>
            <person name="Dean R."/>
            <person name="Schein J."/>
        </authorList>
    </citation>
    <scope>NUCLEOTIDE SEQUENCE</scope>
    <source>
        <strain>CRL 75-36-700-3</strain>
    </source>
</reference>
<feature type="domain" description="DNA-directed DNA polymerase family B exonuclease" evidence="10">
    <location>
        <begin position="8"/>
        <end position="63"/>
    </location>
</feature>
<evidence type="ECO:0000256" key="5">
    <source>
        <dbReference type="ARBA" id="ARBA00022932"/>
    </source>
</evidence>
<dbReference type="Gene3D" id="1.10.287.690">
    <property type="entry name" value="Helix hairpin bin"/>
    <property type="match status" value="1"/>
</dbReference>
<sequence length="342" mass="38394">MVQDGALQGRKGVFPDARLDPVIQIANMVTAHGSMVPFIRNVFTLNSCSHIAGSQVLEFKSEDQPLLDRAKALKVASFPYLGRMRNSQTAVKETHFSSKAYGTRDSKETRLDGRLQLDLLQVGDHPLSSVSRETNLLTHSMDNVQVSRKRTFIIRSLPTYKMVVRRPGDVSPTLIWRVPFNYLLSRGQQIKVVSQLYRRANEHSYLVPTLKHEGSDEPYDGATVMEPVRGFYDVPIATLDFASLYPSIMMAHNLCYTTLTDVKTPIETCVGLNRLLDYFVKASKRKGLLAIVLEDLLSARKRARAELKLETDPFKRAVLDGRQLSASMLLTCKGCALSVNKY</sequence>
<evidence type="ECO:0000256" key="1">
    <source>
        <dbReference type="ARBA" id="ARBA00005755"/>
    </source>
</evidence>
<feature type="non-terminal residue" evidence="11">
    <location>
        <position position="342"/>
    </location>
</feature>
<dbReference type="GeneID" id="10535930"/>
<dbReference type="Pfam" id="PF03104">
    <property type="entry name" value="DNA_pol_B_exo1"/>
    <property type="match status" value="1"/>
</dbReference>
<feature type="non-terminal residue" evidence="11">
    <location>
        <position position="1"/>
    </location>
</feature>
<dbReference type="RefSeq" id="XP_003338570.2">
    <property type="nucleotide sequence ID" value="XM_003338522.2"/>
</dbReference>
<dbReference type="GO" id="GO:0000166">
    <property type="term" value="F:nucleotide binding"/>
    <property type="evidence" value="ECO:0007669"/>
    <property type="project" value="InterPro"/>
</dbReference>
<evidence type="ECO:0000256" key="8">
    <source>
        <dbReference type="ARBA" id="ARBA00049244"/>
    </source>
</evidence>
<dbReference type="GO" id="GO:0003677">
    <property type="term" value="F:DNA binding"/>
    <property type="evidence" value="ECO:0007669"/>
    <property type="project" value="UniProtKB-KW"/>
</dbReference>
<dbReference type="EMBL" id="DS178454">
    <property type="protein sequence ID" value="EFP94151.2"/>
    <property type="molecule type" value="Genomic_DNA"/>
</dbReference>
<dbReference type="Gene3D" id="3.90.1600.10">
    <property type="entry name" value="Palm domain of DNA polymerase"/>
    <property type="match status" value="1"/>
</dbReference>
<dbReference type="Proteomes" id="UP000008783">
    <property type="component" value="Unassembled WGS sequence"/>
</dbReference>
<keyword evidence="5" id="KW-0239">DNA-directed DNA polymerase</keyword>
<dbReference type="Gene3D" id="3.30.420.10">
    <property type="entry name" value="Ribonuclease H-like superfamily/Ribonuclease H"/>
    <property type="match status" value="2"/>
</dbReference>
<dbReference type="AlphaFoldDB" id="E3LC76"/>
<dbReference type="SUPFAM" id="SSF53098">
    <property type="entry name" value="Ribonuclease H-like"/>
    <property type="match status" value="1"/>
</dbReference>
<dbReference type="EC" id="2.7.7.7" evidence="2"/>
<accession>E3LC76</accession>
<comment type="similarity">
    <text evidence="1">Belongs to the DNA polymerase type-B family.</text>
</comment>
<evidence type="ECO:0000259" key="10">
    <source>
        <dbReference type="Pfam" id="PF03104"/>
    </source>
</evidence>
<dbReference type="InterPro" id="IPR012337">
    <property type="entry name" value="RNaseH-like_sf"/>
</dbReference>
<comment type="catalytic activity">
    <reaction evidence="8">
        <text>DNA(n) + a 2'-deoxyribonucleoside 5'-triphosphate = DNA(n+1) + diphosphate</text>
        <dbReference type="Rhea" id="RHEA:22508"/>
        <dbReference type="Rhea" id="RHEA-COMP:17339"/>
        <dbReference type="Rhea" id="RHEA-COMP:17340"/>
        <dbReference type="ChEBI" id="CHEBI:33019"/>
        <dbReference type="ChEBI" id="CHEBI:61560"/>
        <dbReference type="ChEBI" id="CHEBI:173112"/>
        <dbReference type="EC" id="2.7.7.7"/>
    </reaction>
</comment>
<proteinExistence type="inferred from homology"/>
<evidence type="ECO:0000256" key="4">
    <source>
        <dbReference type="ARBA" id="ARBA00022695"/>
    </source>
</evidence>
<dbReference type="InterPro" id="IPR023211">
    <property type="entry name" value="DNA_pol_palm_dom_sf"/>
</dbReference>
<dbReference type="STRING" id="418459.E3LC76"/>
<evidence type="ECO:0000313" key="11">
    <source>
        <dbReference type="EMBL" id="EFP94151.2"/>
    </source>
</evidence>
<keyword evidence="3" id="KW-0808">Transferase</keyword>
<dbReference type="InterPro" id="IPR006133">
    <property type="entry name" value="DNA-dir_DNA_pol_B_exonuc"/>
</dbReference>
<dbReference type="PANTHER" id="PTHR10322:SF23">
    <property type="entry name" value="DNA POLYMERASE DELTA CATALYTIC SUBUNIT"/>
    <property type="match status" value="1"/>
</dbReference>
<feature type="domain" description="DNA-directed DNA polymerase family B multifunctional" evidence="9">
    <location>
        <begin position="178"/>
        <end position="325"/>
    </location>
</feature>
<dbReference type="InterPro" id="IPR006134">
    <property type="entry name" value="DNA-dir_DNA_pol_B_multi_dom"/>
</dbReference>
<dbReference type="PANTHER" id="PTHR10322">
    <property type="entry name" value="DNA POLYMERASE CATALYTIC SUBUNIT"/>
    <property type="match status" value="1"/>
</dbReference>
<dbReference type="GO" id="GO:0003887">
    <property type="term" value="F:DNA-directed DNA polymerase activity"/>
    <property type="evidence" value="ECO:0007669"/>
    <property type="project" value="UniProtKB-KW"/>
</dbReference>
<protein>
    <recommendedName>
        <fullName evidence="7">DNA polymerase delta catalytic subunit</fullName>
        <ecNumber evidence="2">2.7.7.7</ecNumber>
    </recommendedName>
</protein>
<gene>
    <name evidence="11" type="ORF">PGTG_20248</name>
</gene>
<dbReference type="InParanoid" id="E3LC76"/>
<evidence type="ECO:0000313" key="12">
    <source>
        <dbReference type="Proteomes" id="UP000008783"/>
    </source>
</evidence>
<dbReference type="KEGG" id="pgr:PGTG_20248"/>
<keyword evidence="4" id="KW-0548">Nucleotidyltransferase</keyword>
<organism evidence="11 12">
    <name type="scientific">Puccinia graminis f. sp. tritici (strain CRL 75-36-700-3 / race SCCL)</name>
    <name type="common">Black stem rust fungus</name>
    <dbReference type="NCBI Taxonomy" id="418459"/>
    <lineage>
        <taxon>Eukaryota</taxon>
        <taxon>Fungi</taxon>
        <taxon>Dikarya</taxon>
        <taxon>Basidiomycota</taxon>
        <taxon>Pucciniomycotina</taxon>
        <taxon>Pucciniomycetes</taxon>
        <taxon>Pucciniales</taxon>
        <taxon>Pucciniaceae</taxon>
        <taxon>Puccinia</taxon>
    </lineage>
</organism>
<evidence type="ECO:0000256" key="3">
    <source>
        <dbReference type="ARBA" id="ARBA00022679"/>
    </source>
</evidence>
<reference evidence="12" key="2">
    <citation type="journal article" date="2011" name="Proc. Natl. Acad. Sci. U.S.A.">
        <title>Obligate biotrophy features unraveled by the genomic analysis of rust fungi.</title>
        <authorList>
            <person name="Duplessis S."/>
            <person name="Cuomo C.A."/>
            <person name="Lin Y.-C."/>
            <person name="Aerts A."/>
            <person name="Tisserant E."/>
            <person name="Veneault-Fourrey C."/>
            <person name="Joly D.L."/>
            <person name="Hacquard S."/>
            <person name="Amselem J."/>
            <person name="Cantarel B.L."/>
            <person name="Chiu R."/>
            <person name="Coutinho P.M."/>
            <person name="Feau N."/>
            <person name="Field M."/>
            <person name="Frey P."/>
            <person name="Gelhaye E."/>
            <person name="Goldberg J."/>
            <person name="Grabherr M.G."/>
            <person name="Kodira C.D."/>
            <person name="Kohler A."/>
            <person name="Kuees U."/>
            <person name="Lindquist E.A."/>
            <person name="Lucas S.M."/>
            <person name="Mago R."/>
            <person name="Mauceli E."/>
            <person name="Morin E."/>
            <person name="Murat C."/>
            <person name="Pangilinan J.L."/>
            <person name="Park R."/>
            <person name="Pearson M."/>
            <person name="Quesneville H."/>
            <person name="Rouhier N."/>
            <person name="Sakthikumar S."/>
            <person name="Salamov A.A."/>
            <person name="Schmutz J."/>
            <person name="Selles B."/>
            <person name="Shapiro H."/>
            <person name="Tanguay P."/>
            <person name="Tuskan G.A."/>
            <person name="Henrissat B."/>
            <person name="Van de Peer Y."/>
            <person name="Rouze P."/>
            <person name="Ellis J.G."/>
            <person name="Dodds P.N."/>
            <person name="Schein J.E."/>
            <person name="Zhong S."/>
            <person name="Hamelin R.C."/>
            <person name="Grigoriev I.V."/>
            <person name="Szabo L.J."/>
            <person name="Martin F."/>
        </authorList>
    </citation>
    <scope>NUCLEOTIDE SEQUENCE [LARGE SCALE GENOMIC DNA]</scope>
    <source>
        <strain evidence="12">CRL 75-36-700-3 / race SCCL</strain>
    </source>
</reference>